<feature type="domain" description="PAC" evidence="11">
    <location>
        <begin position="753"/>
        <end position="805"/>
    </location>
</feature>
<dbReference type="InterPro" id="IPR003594">
    <property type="entry name" value="HATPase_dom"/>
</dbReference>
<dbReference type="EC" id="2.7.13.3" evidence="2"/>
<dbReference type="NCBIfam" id="TIGR00229">
    <property type="entry name" value="sensory_box"/>
    <property type="match status" value="4"/>
</dbReference>
<dbReference type="CDD" id="cd00082">
    <property type="entry name" value="HisKA"/>
    <property type="match status" value="1"/>
</dbReference>
<dbReference type="Pfam" id="PF13426">
    <property type="entry name" value="PAS_9"/>
    <property type="match status" value="1"/>
</dbReference>
<dbReference type="eggNOG" id="COG4191">
    <property type="taxonomic scope" value="Bacteria"/>
</dbReference>
<dbReference type="InterPro" id="IPR013655">
    <property type="entry name" value="PAS_fold_3"/>
</dbReference>
<name>I1YL85_METFJ</name>
<dbReference type="InterPro" id="IPR003018">
    <property type="entry name" value="GAF"/>
</dbReference>
<dbReference type="SMART" id="SM00388">
    <property type="entry name" value="HisKA"/>
    <property type="match status" value="1"/>
</dbReference>
<dbReference type="Gene3D" id="3.30.565.10">
    <property type="entry name" value="Histidine kinase-like ATPase, C-terminal domain"/>
    <property type="match status" value="1"/>
</dbReference>
<evidence type="ECO:0000256" key="5">
    <source>
        <dbReference type="ARBA" id="ARBA00022777"/>
    </source>
</evidence>
<feature type="domain" description="PAC" evidence="11">
    <location>
        <begin position="622"/>
        <end position="674"/>
    </location>
</feature>
<evidence type="ECO:0000256" key="4">
    <source>
        <dbReference type="ARBA" id="ARBA00022679"/>
    </source>
</evidence>
<evidence type="ECO:0000259" key="10">
    <source>
        <dbReference type="PROSITE" id="PS50112"/>
    </source>
</evidence>
<dbReference type="SUPFAM" id="SSF52172">
    <property type="entry name" value="CheY-like"/>
    <property type="match status" value="1"/>
</dbReference>
<dbReference type="Proteomes" id="UP000009145">
    <property type="component" value="Chromosome"/>
</dbReference>
<feature type="modified residue" description="4-aspartylphosphate" evidence="6">
    <location>
        <position position="1240"/>
    </location>
</feature>
<dbReference type="InterPro" id="IPR004358">
    <property type="entry name" value="Sig_transdc_His_kin-like_C"/>
</dbReference>
<dbReference type="HOGENOM" id="CLU_000445_114_51_6"/>
<dbReference type="Gene3D" id="3.30.450.40">
    <property type="match status" value="1"/>
</dbReference>
<protein>
    <recommendedName>
        <fullName evidence="2">histidine kinase</fullName>
        <ecNumber evidence="2">2.7.13.3</ecNumber>
    </recommendedName>
</protein>
<dbReference type="InterPro" id="IPR000014">
    <property type="entry name" value="PAS"/>
</dbReference>
<feature type="transmembrane region" description="Helical" evidence="7">
    <location>
        <begin position="88"/>
        <end position="109"/>
    </location>
</feature>
<dbReference type="InterPro" id="IPR036097">
    <property type="entry name" value="HisK_dim/P_sf"/>
</dbReference>
<dbReference type="SMART" id="SM00387">
    <property type="entry name" value="HATPase_c"/>
    <property type="match status" value="1"/>
</dbReference>
<dbReference type="Pfam" id="PF02518">
    <property type="entry name" value="HATPase_c"/>
    <property type="match status" value="1"/>
</dbReference>
<dbReference type="Gene3D" id="3.40.50.2300">
    <property type="match status" value="1"/>
</dbReference>
<dbReference type="InterPro" id="IPR001789">
    <property type="entry name" value="Sig_transdc_resp-reg_receiver"/>
</dbReference>
<dbReference type="InterPro" id="IPR011006">
    <property type="entry name" value="CheY-like_superfamily"/>
</dbReference>
<dbReference type="Gene3D" id="1.10.287.130">
    <property type="match status" value="1"/>
</dbReference>
<organism evidence="12 13">
    <name type="scientific">Methylophaga frappieri (strain ATCC BAA-2434 / DSM 25690 / JAM7)</name>
    <dbReference type="NCBI Taxonomy" id="754477"/>
    <lineage>
        <taxon>Bacteria</taxon>
        <taxon>Pseudomonadati</taxon>
        <taxon>Pseudomonadota</taxon>
        <taxon>Gammaproteobacteria</taxon>
        <taxon>Thiotrichales</taxon>
        <taxon>Piscirickettsiaceae</taxon>
        <taxon>Methylophaga</taxon>
    </lineage>
</organism>
<dbReference type="PROSITE" id="PS50113">
    <property type="entry name" value="PAC"/>
    <property type="match status" value="4"/>
</dbReference>
<keyword evidence="4" id="KW-0808">Transferase</keyword>
<feature type="domain" description="PAC" evidence="11">
    <location>
        <begin position="328"/>
        <end position="381"/>
    </location>
</feature>
<dbReference type="Gene3D" id="3.30.450.20">
    <property type="entry name" value="PAS domain"/>
    <property type="match status" value="5"/>
</dbReference>
<feature type="transmembrane region" description="Helical" evidence="7">
    <location>
        <begin position="6"/>
        <end position="27"/>
    </location>
</feature>
<comment type="catalytic activity">
    <reaction evidence="1">
        <text>ATP + protein L-histidine = ADP + protein N-phospho-L-histidine.</text>
        <dbReference type="EC" id="2.7.13.3"/>
    </reaction>
</comment>
<feature type="domain" description="PAC" evidence="11">
    <location>
        <begin position="882"/>
        <end position="934"/>
    </location>
</feature>
<dbReference type="SMART" id="SM00065">
    <property type="entry name" value="GAF"/>
    <property type="match status" value="1"/>
</dbReference>
<keyword evidence="7" id="KW-1133">Transmembrane helix</keyword>
<dbReference type="SMART" id="SM00086">
    <property type="entry name" value="PAC"/>
    <property type="match status" value="5"/>
</dbReference>
<reference evidence="12 13" key="1">
    <citation type="journal article" date="2012" name="J. Bacteriol.">
        <title>Complete genome sequences of Methylophaga sp. strain JAM1 and Methylophaga sp. strain JAM7.</title>
        <authorList>
            <person name="Villeneuve C."/>
            <person name="Martineau C."/>
            <person name="Mauffrey F."/>
            <person name="Villemur R."/>
        </authorList>
    </citation>
    <scope>NUCLEOTIDE SEQUENCE [LARGE SCALE GENOMIC DNA]</scope>
    <source>
        <strain evidence="12 13">JAM7</strain>
    </source>
</reference>
<accession>I1YL85</accession>
<dbReference type="PROSITE" id="PS50110">
    <property type="entry name" value="RESPONSE_REGULATORY"/>
    <property type="match status" value="1"/>
</dbReference>
<evidence type="ECO:0000259" key="8">
    <source>
        <dbReference type="PROSITE" id="PS50109"/>
    </source>
</evidence>
<evidence type="ECO:0000256" key="6">
    <source>
        <dbReference type="PROSITE-ProRule" id="PRU00169"/>
    </source>
</evidence>
<keyword evidence="5 12" id="KW-0418">Kinase</keyword>
<dbReference type="InterPro" id="IPR052162">
    <property type="entry name" value="Sensor_kinase/Photoreceptor"/>
</dbReference>
<keyword evidence="7" id="KW-0812">Transmembrane</keyword>
<dbReference type="InterPro" id="IPR000700">
    <property type="entry name" value="PAS-assoc_C"/>
</dbReference>
<gene>
    <name evidence="12" type="ordered locus">Q7C_2557</name>
</gene>
<dbReference type="Pfam" id="PF01590">
    <property type="entry name" value="GAF"/>
    <property type="match status" value="1"/>
</dbReference>
<feature type="domain" description="PAS" evidence="10">
    <location>
        <begin position="127"/>
        <end position="169"/>
    </location>
</feature>
<dbReference type="InterPro" id="IPR001610">
    <property type="entry name" value="PAC"/>
</dbReference>
<dbReference type="eggNOG" id="COG2202">
    <property type="taxonomic scope" value="Bacteria"/>
</dbReference>
<dbReference type="SMART" id="SM00448">
    <property type="entry name" value="REC"/>
    <property type="match status" value="1"/>
</dbReference>
<dbReference type="InterPro" id="IPR005467">
    <property type="entry name" value="His_kinase_dom"/>
</dbReference>
<dbReference type="SUPFAM" id="SSF55785">
    <property type="entry name" value="PYP-like sensor domain (PAS domain)"/>
    <property type="match status" value="5"/>
</dbReference>
<dbReference type="CDD" id="cd00130">
    <property type="entry name" value="PAS"/>
    <property type="match status" value="4"/>
</dbReference>
<proteinExistence type="predicted"/>
<feature type="transmembrane region" description="Helical" evidence="7">
    <location>
        <begin position="39"/>
        <end position="57"/>
    </location>
</feature>
<keyword evidence="7" id="KW-0472">Membrane</keyword>
<dbReference type="STRING" id="754477.Q7C_2557"/>
<evidence type="ECO:0000313" key="12">
    <source>
        <dbReference type="EMBL" id="AFJ03678.1"/>
    </source>
</evidence>
<dbReference type="RefSeq" id="WP_014705096.1">
    <property type="nucleotide sequence ID" value="NC_017856.1"/>
</dbReference>
<evidence type="ECO:0000256" key="7">
    <source>
        <dbReference type="SAM" id="Phobius"/>
    </source>
</evidence>
<dbReference type="InterPro" id="IPR003661">
    <property type="entry name" value="HisK_dim/P_dom"/>
</dbReference>
<dbReference type="EMBL" id="CP003380">
    <property type="protein sequence ID" value="AFJ03678.1"/>
    <property type="molecule type" value="Genomic_DNA"/>
</dbReference>
<evidence type="ECO:0000256" key="1">
    <source>
        <dbReference type="ARBA" id="ARBA00000085"/>
    </source>
</evidence>
<dbReference type="PROSITE" id="PS50109">
    <property type="entry name" value="HIS_KIN"/>
    <property type="match status" value="1"/>
</dbReference>
<dbReference type="PANTHER" id="PTHR43304:SF1">
    <property type="entry name" value="PAC DOMAIN-CONTAINING PROTEIN"/>
    <property type="match status" value="1"/>
</dbReference>
<dbReference type="CDD" id="cd18161">
    <property type="entry name" value="REC_hyHK_blue-like"/>
    <property type="match status" value="1"/>
</dbReference>
<dbReference type="GO" id="GO:0000155">
    <property type="term" value="F:phosphorelay sensor kinase activity"/>
    <property type="evidence" value="ECO:0007669"/>
    <property type="project" value="InterPro"/>
</dbReference>
<feature type="domain" description="PAS" evidence="10">
    <location>
        <begin position="548"/>
        <end position="618"/>
    </location>
</feature>
<dbReference type="SUPFAM" id="SSF47384">
    <property type="entry name" value="Homodimeric domain of signal transducing histidine kinase"/>
    <property type="match status" value="1"/>
</dbReference>
<dbReference type="Pfam" id="PF00512">
    <property type="entry name" value="HisKA"/>
    <property type="match status" value="1"/>
</dbReference>
<feature type="domain" description="PAS" evidence="10">
    <location>
        <begin position="806"/>
        <end position="878"/>
    </location>
</feature>
<feature type="transmembrane region" description="Helical" evidence="7">
    <location>
        <begin position="63"/>
        <end position="81"/>
    </location>
</feature>
<dbReference type="KEGG" id="mec:Q7C_2557"/>
<dbReference type="SUPFAM" id="SSF55874">
    <property type="entry name" value="ATPase domain of HSP90 chaperone/DNA topoisomerase II/histidine kinase"/>
    <property type="match status" value="1"/>
</dbReference>
<dbReference type="Gene3D" id="2.10.70.100">
    <property type="match status" value="1"/>
</dbReference>
<dbReference type="Pfam" id="PF00072">
    <property type="entry name" value="Response_reg"/>
    <property type="match status" value="1"/>
</dbReference>
<dbReference type="eggNOG" id="COG2203">
    <property type="taxonomic scope" value="Bacteria"/>
</dbReference>
<dbReference type="SUPFAM" id="SSF55781">
    <property type="entry name" value="GAF domain-like"/>
    <property type="match status" value="1"/>
</dbReference>
<evidence type="ECO:0000259" key="11">
    <source>
        <dbReference type="PROSITE" id="PS50113"/>
    </source>
</evidence>
<keyword evidence="3 6" id="KW-0597">Phosphoprotein</keyword>
<keyword evidence="13" id="KW-1185">Reference proteome</keyword>
<dbReference type="InterPro" id="IPR036890">
    <property type="entry name" value="HATPase_C_sf"/>
</dbReference>
<dbReference type="PATRIC" id="fig|754477.3.peg.2511"/>
<dbReference type="SMART" id="SM00091">
    <property type="entry name" value="PAS"/>
    <property type="match status" value="5"/>
</dbReference>
<dbReference type="PANTHER" id="PTHR43304">
    <property type="entry name" value="PHYTOCHROME-LIKE PROTEIN CPH1"/>
    <property type="match status" value="1"/>
</dbReference>
<evidence type="ECO:0000256" key="3">
    <source>
        <dbReference type="ARBA" id="ARBA00022553"/>
    </source>
</evidence>
<dbReference type="PRINTS" id="PR00344">
    <property type="entry name" value="BCTRLSENSOR"/>
</dbReference>
<evidence type="ECO:0000259" key="9">
    <source>
        <dbReference type="PROSITE" id="PS50110"/>
    </source>
</evidence>
<dbReference type="InterPro" id="IPR029016">
    <property type="entry name" value="GAF-like_dom_sf"/>
</dbReference>
<dbReference type="OrthoDB" id="344644at2"/>
<dbReference type="InterPro" id="IPR035965">
    <property type="entry name" value="PAS-like_dom_sf"/>
</dbReference>
<dbReference type="PROSITE" id="PS50112">
    <property type="entry name" value="PAS"/>
    <property type="match status" value="3"/>
</dbReference>
<dbReference type="Pfam" id="PF08447">
    <property type="entry name" value="PAS_3"/>
    <property type="match status" value="4"/>
</dbReference>
<evidence type="ECO:0000313" key="13">
    <source>
        <dbReference type="Proteomes" id="UP000009145"/>
    </source>
</evidence>
<evidence type="ECO:0000256" key="2">
    <source>
        <dbReference type="ARBA" id="ARBA00012438"/>
    </source>
</evidence>
<sequence length="1307" mass="148387">MAFEILTSAVYWVLFVLWAVIFGLYALNLRQHQPMEMGLAVRALLLILALDAFITLFESVYFGSYFTALYGFLPASISELLAQPKLLLLPQLINMALAIVILVLLYRHWLPRTAKERNQRFQAMTESETQLRQAIINLPLPAFIYREDGHILVTSQAVHDITGYPQEAINTIEKWARLAHREQSSEMIQRFRQHWDTQTKNIGEFIVYTEHGEERLWAFDISLIGEDRAGNKLYTWIATDVTAQRQQTAEQTKMLQLLDDAEQLANLGSWEFDLVKDRIIWSEETCRIFGVAVDNYPRNFADFIDYVLPEDRHILEHMDVSDNNQDYLQKEYRIRRASDGQRRDLLERVKVFLDDKGNRLKYIGMVMDVTERKCFESVRDLESDIHQQLMAGQLLPNILQRITLGIEALYEDALASILMIDERGQHLLSGAAPSLPDEYNQAIHGLKIGPLVGSCGTAAYTKESVIVSDIQNDERWAAYRDVAARYELQACWSHPVFDDDANVIATFAIYYRYVRTPTQQEKEIINRIARLLSLTIMKKRSDARLAESEQRFEKIFHDAATGVAVTSTSGQFLHANKAYCDMIGYQESELMTLDFSTLTHPADRNQNWLDIQQMLAGDLDSTVLEKRYVHKLGETVWAKLSISVQRDFSGKIKGLVAITENITDRKREEQSRIEAERSLSQLIANLPGVAYRCLYDRHWTMLYLSDGFESFSGYPREAILQNNQTSFASLVVAEDRDRLFAEIRDAVSLKKPYQVEYRLRRKDNQVIWIWEQGAAVYDSAGEVIYLEGYLSDISVQKSINSLVRQSEQRFQLLSKATNDAIWDWDLKKNSLWWNDSFAELVGYTKSEIEPTLEFWAECVHPEERDHVVSSLDQAIADHKASWQNSYRMVQKDGNVIQVLDRGYVIYDEQGNATRMVGGITDITERMALEEQLRQSQRLESVGQLTGGVAHDFNNLLTVIIGNADILKMSFPESDRRQNLAEMILTAAKRGADLTGSLLAFARRQPLSPKNIDINALLLNMQALMRRAVGETVDMQLLTSEDLWLANVDMGQLENALLNLVLNARDAMPDGGQLCIETQNIQLSESYCLQHDIVAGDYVMVAVSDSGSGMSPETLGKAFEPFFTTKHKDKGTGLGLAMVYGFIKQSQGHINLYSEAEQGTTVRIYLPRGNERHKADLTEAIAPPMPTGNESVLVVEDDALVREYVVSQLQLLGYQVSVAENGHAALDLFKNGLVVDLLFTDVMMPGGMTGRELAEQAKQIVPSLRTLYTSGYTENAIVHHGRLDAGVLLLSKPYSRDKLAQKIREALS</sequence>
<feature type="domain" description="Response regulatory" evidence="9">
    <location>
        <begin position="1190"/>
        <end position="1306"/>
    </location>
</feature>
<feature type="domain" description="Histidine kinase" evidence="8">
    <location>
        <begin position="947"/>
        <end position="1169"/>
    </location>
</feature>